<accession>A0ABN2W4T5</accession>
<proteinExistence type="predicted"/>
<reference evidence="2 3" key="1">
    <citation type="journal article" date="2019" name="Int. J. Syst. Evol. Microbiol.">
        <title>The Global Catalogue of Microorganisms (GCM) 10K type strain sequencing project: providing services to taxonomists for standard genome sequencing and annotation.</title>
        <authorList>
            <consortium name="The Broad Institute Genomics Platform"/>
            <consortium name="The Broad Institute Genome Sequencing Center for Infectious Disease"/>
            <person name="Wu L."/>
            <person name="Ma J."/>
        </authorList>
    </citation>
    <scope>NUCLEOTIDE SEQUENCE [LARGE SCALE GENOMIC DNA]</scope>
    <source>
        <strain evidence="2 3">JCM 14559</strain>
    </source>
</reference>
<sequence>MRSVRRLIASVALLGAALFFSAGPASADSVWQYAKASKSGTVLEASALDSVWQ</sequence>
<protein>
    <submittedName>
        <fullName evidence="2">Uncharacterized protein</fullName>
    </submittedName>
</protein>
<keyword evidence="3" id="KW-1185">Reference proteome</keyword>
<dbReference type="EMBL" id="BAAANS010000001">
    <property type="protein sequence ID" value="GAA2083690.1"/>
    <property type="molecule type" value="Genomic_DNA"/>
</dbReference>
<evidence type="ECO:0000313" key="2">
    <source>
        <dbReference type="EMBL" id="GAA2083690.1"/>
    </source>
</evidence>
<organism evidence="2 3">
    <name type="scientific">Kitasatospora saccharophila</name>
    <dbReference type="NCBI Taxonomy" id="407973"/>
    <lineage>
        <taxon>Bacteria</taxon>
        <taxon>Bacillati</taxon>
        <taxon>Actinomycetota</taxon>
        <taxon>Actinomycetes</taxon>
        <taxon>Kitasatosporales</taxon>
        <taxon>Streptomycetaceae</taxon>
        <taxon>Kitasatospora</taxon>
    </lineage>
</organism>
<feature type="chain" id="PRO_5047082852" evidence="1">
    <location>
        <begin position="28"/>
        <end position="53"/>
    </location>
</feature>
<gene>
    <name evidence="2" type="ORF">GCM10009759_02040</name>
</gene>
<keyword evidence="1" id="KW-0732">Signal</keyword>
<feature type="signal peptide" evidence="1">
    <location>
        <begin position="1"/>
        <end position="27"/>
    </location>
</feature>
<evidence type="ECO:0000256" key="1">
    <source>
        <dbReference type="SAM" id="SignalP"/>
    </source>
</evidence>
<name>A0ABN2W4T5_9ACTN</name>
<dbReference type="RefSeq" id="WP_344549718.1">
    <property type="nucleotide sequence ID" value="NZ_BAAANS010000001.1"/>
</dbReference>
<dbReference type="Proteomes" id="UP001500897">
    <property type="component" value="Unassembled WGS sequence"/>
</dbReference>
<comment type="caution">
    <text evidence="2">The sequence shown here is derived from an EMBL/GenBank/DDBJ whole genome shotgun (WGS) entry which is preliminary data.</text>
</comment>
<evidence type="ECO:0000313" key="3">
    <source>
        <dbReference type="Proteomes" id="UP001500897"/>
    </source>
</evidence>